<feature type="domain" description="Hemocyanin middle" evidence="10">
    <location>
        <begin position="146"/>
        <end position="411"/>
    </location>
</feature>
<keyword evidence="9" id="KW-1015">Disulfide bond</keyword>
<dbReference type="FunFam" id="2.60.40.1520:FF:000001">
    <property type="entry name" value="Hemocyanin subunit 2"/>
    <property type="match status" value="1"/>
</dbReference>
<dbReference type="InterPro" id="IPR036697">
    <property type="entry name" value="Hemocyanin_N_sf"/>
</dbReference>
<evidence type="ECO:0000256" key="2">
    <source>
        <dbReference type="ARBA" id="ARBA00004613"/>
    </source>
</evidence>
<evidence type="ECO:0000313" key="14">
    <source>
        <dbReference type="Proteomes" id="UP000801492"/>
    </source>
</evidence>
<dbReference type="Pfam" id="PF00372">
    <property type="entry name" value="Hemocyanin_M"/>
    <property type="match status" value="1"/>
</dbReference>
<dbReference type="InterPro" id="IPR005203">
    <property type="entry name" value="Hemocyanin_C"/>
</dbReference>
<evidence type="ECO:0000259" key="10">
    <source>
        <dbReference type="Pfam" id="PF00372"/>
    </source>
</evidence>
<dbReference type="InterPro" id="IPR005204">
    <property type="entry name" value="Hemocyanin_N"/>
</dbReference>
<dbReference type="Pfam" id="PF03723">
    <property type="entry name" value="Hemocyanin_C"/>
    <property type="match status" value="1"/>
</dbReference>
<dbReference type="InterPro" id="IPR014756">
    <property type="entry name" value="Ig_E-set"/>
</dbReference>
<proteinExistence type="inferred from homology"/>
<dbReference type="GO" id="GO:0005576">
    <property type="term" value="C:extracellular region"/>
    <property type="evidence" value="ECO:0007669"/>
    <property type="project" value="UniProtKB-SubCell"/>
</dbReference>
<sequence length="683" mass="78443">MADKRNMLLMYDRPLEPLFKQKGESKTAFNLPAKFYTERYKSIGVNLGSRFQNEANDVIDVQDIPVPDLSGITNLARDENFSLFIPKHRNSATNLINLFMGAKNLDEFQSLAAYCRDRVNPYLFNYCLSVAILHRPDTKDMDIPSLMEVFPDKYVDSQVFQKAREESYVVDEGSRVPIEIPVDYTASSLENEHRIAYFTEDLGVNAHHWHWHLVYPFSGPMEIVNKDRRGELFFYFHHQLMARYNVERLCNGLARVRRLTNYREAIPESYYPKLDSLVANRTYPGRPSGMVLQDVNRERDQWKIDIQDFETARDRVFEAIQETAYLDANGIKQPLTEYEGIDILGNIIEASSLTPNRNYYGDWHNYGHSMLGVIHDPDLRHLESFGTIGDPATSMRDPIFYPFHAAVNDTFLKFKATIPRYTTAQLGYDGVTVTSCAIQSQNVKEPNMLNTFWQQSDVDMSRGLDFQPRGSVFVRFTHLQHQPFNYVIKVNNAGGARQGTCRIFIGPKFDESGNPMLLINQKDLLIEMDRFIVNLSPGENIITQASTQSSLTIPFERTFRNLELGRPTGGAALEQFNFCGCGWPQHLLIPKGTPEGYACEMFVMISDIAGDRVDQSIEGQCSDASVYCGIRDRKYPDRRSMGYPFDRVPRDGVDTLEKFLTPNMRVQDVTIRHFNRTVRPKRN</sequence>
<evidence type="ECO:0000313" key="13">
    <source>
        <dbReference type="EMBL" id="KAF2899092.1"/>
    </source>
</evidence>
<dbReference type="AlphaFoldDB" id="A0A8K0D9Y3"/>
<dbReference type="EMBL" id="VTPC01003051">
    <property type="protein sequence ID" value="KAF2899092.1"/>
    <property type="molecule type" value="Genomic_DNA"/>
</dbReference>
<dbReference type="GO" id="GO:0006582">
    <property type="term" value="P:melanin metabolic process"/>
    <property type="evidence" value="ECO:0007669"/>
    <property type="project" value="UniProtKB-ARBA"/>
</dbReference>
<evidence type="ECO:0000259" key="11">
    <source>
        <dbReference type="Pfam" id="PF03722"/>
    </source>
</evidence>
<dbReference type="PANTHER" id="PTHR11511:SF4">
    <property type="entry name" value="PHENOLOXIDASE 2-RELATED"/>
    <property type="match status" value="1"/>
</dbReference>
<keyword evidence="4" id="KW-0964">Secreted</keyword>
<dbReference type="PANTHER" id="PTHR11511">
    <property type="entry name" value="LARVAL STORAGE PROTEIN/PHENOLOXIDASE"/>
    <property type="match status" value="1"/>
</dbReference>
<keyword evidence="5" id="KW-0479">Metal-binding</keyword>
<comment type="subcellular location">
    <subcellularLocation>
        <location evidence="2">Secreted</location>
    </subcellularLocation>
</comment>
<dbReference type="PRINTS" id="PR00187">
    <property type="entry name" value="HAEMOCYANIN"/>
</dbReference>
<organism evidence="13 14">
    <name type="scientific">Ignelater luminosus</name>
    <name type="common">Cucubano</name>
    <name type="synonym">Pyrophorus luminosus</name>
    <dbReference type="NCBI Taxonomy" id="2038154"/>
    <lineage>
        <taxon>Eukaryota</taxon>
        <taxon>Metazoa</taxon>
        <taxon>Ecdysozoa</taxon>
        <taxon>Arthropoda</taxon>
        <taxon>Hexapoda</taxon>
        <taxon>Insecta</taxon>
        <taxon>Pterygota</taxon>
        <taxon>Neoptera</taxon>
        <taxon>Endopterygota</taxon>
        <taxon>Coleoptera</taxon>
        <taxon>Polyphaga</taxon>
        <taxon>Elateriformia</taxon>
        <taxon>Elateroidea</taxon>
        <taxon>Elateridae</taxon>
        <taxon>Agrypninae</taxon>
        <taxon>Pyrophorini</taxon>
        <taxon>Ignelater</taxon>
    </lineage>
</organism>
<dbReference type="OrthoDB" id="8119704at2759"/>
<keyword evidence="6" id="KW-0560">Oxidoreductase</keyword>
<evidence type="ECO:0000256" key="8">
    <source>
        <dbReference type="ARBA" id="ARBA00023033"/>
    </source>
</evidence>
<evidence type="ECO:0000259" key="12">
    <source>
        <dbReference type="Pfam" id="PF03723"/>
    </source>
</evidence>
<evidence type="ECO:0000256" key="3">
    <source>
        <dbReference type="ARBA" id="ARBA00009928"/>
    </source>
</evidence>
<dbReference type="SUPFAM" id="SSF81296">
    <property type="entry name" value="E set domains"/>
    <property type="match status" value="1"/>
</dbReference>
<keyword evidence="7" id="KW-0186">Copper</keyword>
<dbReference type="Proteomes" id="UP000801492">
    <property type="component" value="Unassembled WGS sequence"/>
</dbReference>
<accession>A0A8K0D9Y3</accession>
<evidence type="ECO:0000256" key="4">
    <source>
        <dbReference type="ARBA" id="ARBA00022525"/>
    </source>
</evidence>
<dbReference type="Gene3D" id="1.10.1280.10">
    <property type="entry name" value="Di-copper center containing domain from catechol oxidase"/>
    <property type="match status" value="1"/>
</dbReference>
<dbReference type="GO" id="GO:0046872">
    <property type="term" value="F:metal ion binding"/>
    <property type="evidence" value="ECO:0007669"/>
    <property type="project" value="UniProtKB-KW"/>
</dbReference>
<comment type="cofactor">
    <cofactor evidence="1">
        <name>Cu(2+)</name>
        <dbReference type="ChEBI" id="CHEBI:29036"/>
    </cofactor>
</comment>
<dbReference type="Gene3D" id="1.20.1370.10">
    <property type="entry name" value="Hemocyanin, N-terminal domain"/>
    <property type="match status" value="1"/>
</dbReference>
<dbReference type="SUPFAM" id="SSF48056">
    <property type="entry name" value="Di-copper centre-containing domain"/>
    <property type="match status" value="1"/>
</dbReference>
<dbReference type="InterPro" id="IPR000896">
    <property type="entry name" value="Hemocyanin/hexamerin_mid_dom"/>
</dbReference>
<name>A0A8K0D9Y3_IGNLU</name>
<evidence type="ECO:0000256" key="5">
    <source>
        <dbReference type="ARBA" id="ARBA00022723"/>
    </source>
</evidence>
<comment type="caution">
    <text evidence="13">The sequence shown here is derived from an EMBL/GenBank/DDBJ whole genome shotgun (WGS) entry which is preliminary data.</text>
</comment>
<dbReference type="InterPro" id="IPR013788">
    <property type="entry name" value="Hemocyanin/hexamerin"/>
</dbReference>
<feature type="domain" description="Hemocyanin C-terminal" evidence="12">
    <location>
        <begin position="420"/>
        <end position="673"/>
    </location>
</feature>
<dbReference type="Pfam" id="PF03722">
    <property type="entry name" value="Hemocyanin_N"/>
    <property type="match status" value="1"/>
</dbReference>
<evidence type="ECO:0000256" key="9">
    <source>
        <dbReference type="ARBA" id="ARBA00023157"/>
    </source>
</evidence>
<feature type="domain" description="Hemocyanin N-terminal" evidence="11">
    <location>
        <begin position="26"/>
        <end position="139"/>
    </location>
</feature>
<comment type="similarity">
    <text evidence="3">Belongs to the tyrosinase family.</text>
</comment>
<dbReference type="InterPro" id="IPR008922">
    <property type="entry name" value="Di-copper_centre_dom_sf"/>
</dbReference>
<reference evidence="13" key="1">
    <citation type="submission" date="2019-08" db="EMBL/GenBank/DDBJ databases">
        <title>The genome of the North American firefly Photinus pyralis.</title>
        <authorList>
            <consortium name="Photinus pyralis genome working group"/>
            <person name="Fallon T.R."/>
            <person name="Sander Lower S.E."/>
            <person name="Weng J.-K."/>
        </authorList>
    </citation>
    <scope>NUCLEOTIDE SEQUENCE</scope>
    <source>
        <strain evidence="13">TRF0915ILg1</strain>
        <tissue evidence="13">Whole body</tissue>
    </source>
</reference>
<evidence type="ECO:0000256" key="1">
    <source>
        <dbReference type="ARBA" id="ARBA00001973"/>
    </source>
</evidence>
<evidence type="ECO:0000256" key="6">
    <source>
        <dbReference type="ARBA" id="ARBA00023002"/>
    </source>
</evidence>
<evidence type="ECO:0000256" key="7">
    <source>
        <dbReference type="ARBA" id="ARBA00023008"/>
    </source>
</evidence>
<dbReference type="Gene3D" id="2.60.40.1520">
    <property type="entry name" value="Hemocyanin, C-terminal domain"/>
    <property type="match status" value="1"/>
</dbReference>
<protein>
    <submittedName>
        <fullName evidence="13">Uncharacterized protein</fullName>
    </submittedName>
</protein>
<dbReference type="InterPro" id="IPR037020">
    <property type="entry name" value="Hemocyanin_C_sf"/>
</dbReference>
<dbReference type="PROSITE" id="PS00209">
    <property type="entry name" value="HEMOCYANIN_1"/>
    <property type="match status" value="1"/>
</dbReference>
<dbReference type="GO" id="GO:0004503">
    <property type="term" value="F:tyrosinase activity"/>
    <property type="evidence" value="ECO:0007669"/>
    <property type="project" value="UniProtKB-ARBA"/>
</dbReference>
<keyword evidence="8" id="KW-0503">Monooxygenase</keyword>
<keyword evidence="14" id="KW-1185">Reference proteome</keyword>
<dbReference type="SUPFAM" id="SSF48050">
    <property type="entry name" value="Hemocyanin, N-terminal domain"/>
    <property type="match status" value="1"/>
</dbReference>
<dbReference type="PROSITE" id="PS00210">
    <property type="entry name" value="HEMOCYANIN_2"/>
    <property type="match status" value="1"/>
</dbReference>
<gene>
    <name evidence="13" type="ORF">ILUMI_07081</name>
</gene>